<dbReference type="InterPro" id="IPR046450">
    <property type="entry name" value="PA_dom_sf"/>
</dbReference>
<keyword evidence="10" id="KW-0106">Calcium</keyword>
<organism evidence="16 17">
    <name type="scientific">Rossellomorea aquimaris</name>
    <dbReference type="NCBI Taxonomy" id="189382"/>
    <lineage>
        <taxon>Bacteria</taxon>
        <taxon>Bacillati</taxon>
        <taxon>Bacillota</taxon>
        <taxon>Bacilli</taxon>
        <taxon>Bacillales</taxon>
        <taxon>Bacillaceae</taxon>
        <taxon>Rossellomorea</taxon>
    </lineage>
</organism>
<dbReference type="PANTHER" id="PTHR43806">
    <property type="entry name" value="PEPTIDASE S8"/>
    <property type="match status" value="1"/>
</dbReference>
<dbReference type="InterPro" id="IPR015500">
    <property type="entry name" value="Peptidase_S8_subtilisin-rel"/>
</dbReference>
<dbReference type="AlphaFoldDB" id="A0A5D4U3S3"/>
<evidence type="ECO:0000256" key="8">
    <source>
        <dbReference type="ARBA" id="ARBA00022801"/>
    </source>
</evidence>
<evidence type="ECO:0000256" key="3">
    <source>
        <dbReference type="ARBA" id="ARBA00011073"/>
    </source>
</evidence>
<dbReference type="GO" id="GO:0006508">
    <property type="term" value="P:proteolysis"/>
    <property type="evidence" value="ECO:0007669"/>
    <property type="project" value="UniProtKB-KW"/>
</dbReference>
<feature type="domain" description="Peptidase S8/S53" evidence="14">
    <location>
        <begin position="237"/>
        <end position="494"/>
    </location>
</feature>
<dbReference type="InterPro" id="IPR050131">
    <property type="entry name" value="Peptidase_S8_subtilisin-like"/>
</dbReference>
<keyword evidence="7" id="KW-0732">Signal</keyword>
<gene>
    <name evidence="16" type="ORF">FZC85_04280</name>
</gene>
<comment type="cofactor">
    <cofactor evidence="1">
        <name>Ca(2+)</name>
        <dbReference type="ChEBI" id="CHEBI:29108"/>
    </cofactor>
</comment>
<keyword evidence="5" id="KW-0964">Secreted</keyword>
<reference evidence="16 17" key="1">
    <citation type="submission" date="2019-08" db="EMBL/GenBank/DDBJ databases">
        <title>Bacillus genomes from the desert of Cuatro Cienegas, Coahuila.</title>
        <authorList>
            <person name="Olmedo-Alvarez G."/>
        </authorList>
    </citation>
    <scope>NUCLEOTIDE SEQUENCE [LARGE SCALE GENOMIC DNA]</scope>
    <source>
        <strain evidence="16 17">CH87b_3T</strain>
    </source>
</reference>
<evidence type="ECO:0000256" key="7">
    <source>
        <dbReference type="ARBA" id="ARBA00022729"/>
    </source>
</evidence>
<dbReference type="PROSITE" id="PS00137">
    <property type="entry name" value="SUBTILASE_HIS"/>
    <property type="match status" value="1"/>
</dbReference>
<evidence type="ECO:0000256" key="2">
    <source>
        <dbReference type="ARBA" id="ARBA00004613"/>
    </source>
</evidence>
<dbReference type="InterPro" id="IPR023828">
    <property type="entry name" value="Peptidase_S8_Ser-AS"/>
</dbReference>
<feature type="active site" description="Charge relay system" evidence="11 12">
    <location>
        <position position="278"/>
    </location>
</feature>
<dbReference type="PROSITE" id="PS51892">
    <property type="entry name" value="SUBTILASE"/>
    <property type="match status" value="1"/>
</dbReference>
<keyword evidence="9 12" id="KW-0720">Serine protease</keyword>
<dbReference type="SUPFAM" id="SSF52743">
    <property type="entry name" value="Subtilisin-like"/>
    <property type="match status" value="1"/>
</dbReference>
<keyword evidence="6 12" id="KW-0645">Protease</keyword>
<keyword evidence="4" id="KW-0134">Cell wall</keyword>
<dbReference type="OrthoDB" id="9798386at2"/>
<dbReference type="PRINTS" id="PR00723">
    <property type="entry name" value="SUBTILISIN"/>
</dbReference>
<evidence type="ECO:0000259" key="14">
    <source>
        <dbReference type="Pfam" id="PF00082"/>
    </source>
</evidence>
<proteinExistence type="inferred from homology"/>
<comment type="subcellular location">
    <subcellularLocation>
        <location evidence="2">Secreted</location>
    </subcellularLocation>
</comment>
<evidence type="ECO:0000256" key="11">
    <source>
        <dbReference type="PIRSR" id="PIRSR615500-1"/>
    </source>
</evidence>
<comment type="caution">
    <text evidence="16">The sequence shown here is derived from an EMBL/GenBank/DDBJ whole genome shotgun (WGS) entry which is preliminary data.</text>
</comment>
<comment type="similarity">
    <text evidence="3 12 13">Belongs to the peptidase S8 family.</text>
</comment>
<dbReference type="GO" id="GO:0005576">
    <property type="term" value="C:extracellular region"/>
    <property type="evidence" value="ECO:0007669"/>
    <property type="project" value="UniProtKB-SubCell"/>
</dbReference>
<dbReference type="RefSeq" id="WP_148967935.1">
    <property type="nucleotide sequence ID" value="NZ_JBNIKW010000001.1"/>
</dbReference>
<dbReference type="InterPro" id="IPR036852">
    <property type="entry name" value="Peptidase_S8/S53_dom_sf"/>
</dbReference>
<evidence type="ECO:0000256" key="10">
    <source>
        <dbReference type="ARBA" id="ARBA00022837"/>
    </source>
</evidence>
<dbReference type="InterPro" id="IPR003137">
    <property type="entry name" value="PA_domain"/>
</dbReference>
<dbReference type="GO" id="GO:0004252">
    <property type="term" value="F:serine-type endopeptidase activity"/>
    <property type="evidence" value="ECO:0007669"/>
    <property type="project" value="UniProtKB-UniRule"/>
</dbReference>
<evidence type="ECO:0000256" key="5">
    <source>
        <dbReference type="ARBA" id="ARBA00022525"/>
    </source>
</evidence>
<dbReference type="PROSITE" id="PS00136">
    <property type="entry name" value="SUBTILASE_ASP"/>
    <property type="match status" value="1"/>
</dbReference>
<evidence type="ECO:0000256" key="13">
    <source>
        <dbReference type="RuleBase" id="RU003355"/>
    </source>
</evidence>
<dbReference type="InterPro" id="IPR000209">
    <property type="entry name" value="Peptidase_S8/S53_dom"/>
</dbReference>
<feature type="domain" description="PA" evidence="15">
    <location>
        <begin position="805"/>
        <end position="886"/>
    </location>
</feature>
<dbReference type="Pfam" id="PF00082">
    <property type="entry name" value="Peptidase_S8"/>
    <property type="match status" value="1"/>
</dbReference>
<dbReference type="PROSITE" id="PS00138">
    <property type="entry name" value="SUBTILASE_SER"/>
    <property type="match status" value="1"/>
</dbReference>
<dbReference type="InterPro" id="IPR023827">
    <property type="entry name" value="Peptidase_S8_Asp-AS"/>
</dbReference>
<protein>
    <submittedName>
        <fullName evidence="16">S8 family serine peptidase</fullName>
    </submittedName>
</protein>
<keyword evidence="8 12" id="KW-0378">Hydrolase</keyword>
<evidence type="ECO:0000256" key="6">
    <source>
        <dbReference type="ARBA" id="ARBA00022670"/>
    </source>
</evidence>
<evidence type="ECO:0000256" key="4">
    <source>
        <dbReference type="ARBA" id="ARBA00022512"/>
    </source>
</evidence>
<feature type="active site" description="Charge relay system" evidence="11 12">
    <location>
        <position position="246"/>
    </location>
</feature>
<dbReference type="PANTHER" id="PTHR43806:SF11">
    <property type="entry name" value="CEREVISIN-RELATED"/>
    <property type="match status" value="1"/>
</dbReference>
<accession>A0A5D4U3S3</accession>
<evidence type="ECO:0000259" key="15">
    <source>
        <dbReference type="Pfam" id="PF02225"/>
    </source>
</evidence>
<evidence type="ECO:0000256" key="12">
    <source>
        <dbReference type="PROSITE-ProRule" id="PRU01240"/>
    </source>
</evidence>
<dbReference type="Pfam" id="PF02225">
    <property type="entry name" value="PA"/>
    <property type="match status" value="1"/>
</dbReference>
<sequence>MKKLNVKPLLVGSIAATMISGSMFQVDALGISSKGKELEESKIDKNEAIKGEHTITLITGDVVKVSTLQNGKQIINVEPADKNGEGVRVMTIKEETFVFPNSAMPYMAAGKMDEDLFNITKLIEYGYDDKNQASVPVIVEYKETKAKTFSAAPAPKGSKKVRDLESINGAALSAEKKQADTFWKDVTVQSEKNETEKVPQFEYGVDKIWLDGRVEAALDQSVPQIEADSAWEQGYTGEGVKVAVLDTGIDSEHPDIAGQIDDAVSFVPGEEVKDVNGHGTHVASTVLGTGAGDGKHKGVAPDARLLVGKVLSDQGYGQDSWIIDGMEWASENAKIVNMSLGSDMPSDGTDPMAEAVNRLTDENGTLFVIAAGNRGGEGTIGSPGAADAALTVGAVDKADELAYFSSKGPRYGDMGLKPDLSAPGVGIVAARSQYSSGTGYYKSLDGTSMATPHVAGAAAILAEKYPEWDGTTLKQALMNTTKKLDSYQPYHVGTGRVDVAAALDAQVRATGSVSFGFFKWPHDQAAPVEKVVTYTNDSEEEITLELESTFTNAEGEEAPTGMLTVSDQTVTVPARGTVDVNVTLDSTLGETGSRYQGFLTAKKDGTELVRTTMAMVKEEERYPLTLNATDRDGSKGQAYVVLFSEKMEPEVFAVDGSLELRLPPGTYSAMSLMDVDVDTDHAGVALVGNPEVKLNGPKTVELDARKAKEIKVEVPKKTEANYQRMEYHQTIGDMPMTSLYLMPVWIDKLYAVPTKEVKSGYFEQLTRWRLTKPLLTINFNGKELDDIPLAGSTLLDGKYNLSTVYAGKGSAADFDRLKAKGKAVVVDRNAEVSVSQQATNAAAAGAKLVIVVNNEDKEFSVYAGTPEYTDNPLAVAAISKKEGDKLVKAVRSGNIKLKVEGNTDSPYVYDLMDVHEGSIPKDLTYAPKGKDLAKIDTRYNSHIETDGGEFRYDLRPHTMGAVGFLQKLSMPSARTEYVSAVEGTGWYHQANVLDATWEIRQPLVTYTKGQKITENWFSPVVRPSLGQGYWGPKRQGDSLQINVPAWADAGKGNTGGTEYNVSVQNQTSRLYQGDTLVKEGKGQAMYAFGIAPAERTQFRFVTEAKRDEERWNTSTRTHTEWTFWTEASEEWQYNLPFLTLDYKVDTDVNGDALANRPTNLELSVGKVEDAIGYGNVEGATLEVSFNEGKSWKKVKLNQDGDTFKVTIQNPKNATNVSLKASAWDDEGNKITQQIIKAYGLR</sequence>
<evidence type="ECO:0000256" key="1">
    <source>
        <dbReference type="ARBA" id="ARBA00001913"/>
    </source>
</evidence>
<dbReference type="Gene3D" id="3.40.50.200">
    <property type="entry name" value="Peptidase S8/S53 domain"/>
    <property type="match status" value="1"/>
</dbReference>
<dbReference type="PIRSF" id="PIRSF037852">
    <property type="entry name" value="Subtilisin_rel_SAV5721"/>
    <property type="match status" value="1"/>
</dbReference>
<dbReference type="InterPro" id="IPR022398">
    <property type="entry name" value="Peptidase_S8_His-AS"/>
</dbReference>
<dbReference type="Gene3D" id="3.50.30.30">
    <property type="match status" value="1"/>
</dbReference>
<name>A0A5D4U3S3_9BACI</name>
<evidence type="ECO:0000313" key="16">
    <source>
        <dbReference type="EMBL" id="TYS88638.1"/>
    </source>
</evidence>
<feature type="active site" description="Charge relay system" evidence="11 12">
    <location>
        <position position="448"/>
    </location>
</feature>
<dbReference type="Proteomes" id="UP000324269">
    <property type="component" value="Unassembled WGS sequence"/>
</dbReference>
<dbReference type="EMBL" id="VTEZ01000001">
    <property type="protein sequence ID" value="TYS88638.1"/>
    <property type="molecule type" value="Genomic_DNA"/>
</dbReference>
<evidence type="ECO:0000256" key="9">
    <source>
        <dbReference type="ARBA" id="ARBA00022825"/>
    </source>
</evidence>
<dbReference type="SUPFAM" id="SSF52025">
    <property type="entry name" value="PA domain"/>
    <property type="match status" value="1"/>
</dbReference>
<evidence type="ECO:0000313" key="17">
    <source>
        <dbReference type="Proteomes" id="UP000324269"/>
    </source>
</evidence>
<dbReference type="InterPro" id="IPR017296">
    <property type="entry name" value="Peptidase_S8A_SAM-P45"/>
</dbReference>